<dbReference type="InterPro" id="IPR011009">
    <property type="entry name" value="Kinase-like_dom_sf"/>
</dbReference>
<dbReference type="STRING" id="1882918.BCY86_08190"/>
<feature type="compositionally biased region" description="Polar residues" evidence="5">
    <location>
        <begin position="402"/>
        <end position="413"/>
    </location>
</feature>
<keyword evidence="4" id="KW-0067">ATP-binding</keyword>
<dbReference type="GO" id="GO:0004674">
    <property type="term" value="F:protein serine/threonine kinase activity"/>
    <property type="evidence" value="ECO:0007669"/>
    <property type="project" value="TreeGrafter"/>
</dbReference>
<dbReference type="Gene3D" id="3.30.200.20">
    <property type="entry name" value="Phosphorylase Kinase, domain 1"/>
    <property type="match status" value="1"/>
</dbReference>
<dbReference type="Gene3D" id="1.10.510.10">
    <property type="entry name" value="Transferase(Phosphotransferase) domain 1"/>
    <property type="match status" value="1"/>
</dbReference>
<dbReference type="Pfam" id="PF03781">
    <property type="entry name" value="FGE-sulfatase"/>
    <property type="match status" value="1"/>
</dbReference>
<dbReference type="PROSITE" id="PS50011">
    <property type="entry name" value="PROTEIN_KINASE_DOM"/>
    <property type="match status" value="1"/>
</dbReference>
<evidence type="ECO:0000256" key="2">
    <source>
        <dbReference type="ARBA" id="ARBA00022741"/>
    </source>
</evidence>
<protein>
    <recommendedName>
        <fullName evidence="6">Protein kinase domain-containing protein</fullName>
    </recommendedName>
</protein>
<evidence type="ECO:0000256" key="3">
    <source>
        <dbReference type="ARBA" id="ARBA00022777"/>
    </source>
</evidence>
<dbReference type="KEGG" id="pabo:BCY86_08190"/>
<dbReference type="PANTHER" id="PTHR43289:SF6">
    <property type="entry name" value="SERINE_THREONINE-PROTEIN KINASE NEKL-3"/>
    <property type="match status" value="1"/>
</dbReference>
<proteinExistence type="predicted"/>
<evidence type="ECO:0000256" key="1">
    <source>
        <dbReference type="ARBA" id="ARBA00022679"/>
    </source>
</evidence>
<keyword evidence="8" id="KW-1185">Reference proteome</keyword>
<dbReference type="InterPro" id="IPR005532">
    <property type="entry name" value="SUMF_dom"/>
</dbReference>
<feature type="domain" description="Protein kinase" evidence="6">
    <location>
        <begin position="15"/>
        <end position="293"/>
    </location>
</feature>
<dbReference type="Gene3D" id="3.90.1580.10">
    <property type="entry name" value="paralog of FGE (formylglycine-generating enzyme)"/>
    <property type="match status" value="1"/>
</dbReference>
<dbReference type="Pfam" id="PF00069">
    <property type="entry name" value="Pkinase"/>
    <property type="match status" value="1"/>
</dbReference>
<dbReference type="SMART" id="SM00220">
    <property type="entry name" value="S_TKc"/>
    <property type="match status" value="1"/>
</dbReference>
<feature type="region of interest" description="Disordered" evidence="5">
    <location>
        <begin position="345"/>
        <end position="415"/>
    </location>
</feature>
<dbReference type="OrthoDB" id="9806479at2"/>
<dbReference type="InterPro" id="IPR000719">
    <property type="entry name" value="Prot_kinase_dom"/>
</dbReference>
<dbReference type="GO" id="GO:0005524">
    <property type="term" value="F:ATP binding"/>
    <property type="evidence" value="ECO:0007669"/>
    <property type="project" value="UniProtKB-KW"/>
</dbReference>
<keyword evidence="3" id="KW-0418">Kinase</keyword>
<dbReference type="SUPFAM" id="SSF56436">
    <property type="entry name" value="C-type lectin-like"/>
    <property type="match status" value="1"/>
</dbReference>
<name>A0A1L6MYP6_9BACT</name>
<keyword evidence="1" id="KW-0808">Transferase</keyword>
<accession>A0A1L6MYP6</accession>
<gene>
    <name evidence="7" type="ORF">BCY86_08190</name>
</gene>
<feature type="compositionally biased region" description="Polar residues" evidence="5">
    <location>
        <begin position="358"/>
        <end position="373"/>
    </location>
</feature>
<evidence type="ECO:0000256" key="5">
    <source>
        <dbReference type="SAM" id="MobiDB-lite"/>
    </source>
</evidence>
<dbReference type="InterPro" id="IPR016187">
    <property type="entry name" value="CTDL_fold"/>
</dbReference>
<dbReference type="EMBL" id="CP016908">
    <property type="protein sequence ID" value="APS00653.1"/>
    <property type="molecule type" value="Genomic_DNA"/>
</dbReference>
<keyword evidence="2" id="KW-0547">Nucleotide-binding</keyword>
<reference evidence="7 8" key="1">
    <citation type="submission" date="2016-08" db="EMBL/GenBank/DDBJ databases">
        <title>Identification and validation of antigenic proteins from Pajaroellobacter abortibovis using de-novo genome sequence assembly and reverse vaccinology.</title>
        <authorList>
            <person name="Welly B.T."/>
            <person name="Miller M.R."/>
            <person name="Stott J.L."/>
            <person name="Blanchard M.T."/>
            <person name="Islas-Trejo A.D."/>
            <person name="O'Rourke S.M."/>
            <person name="Young A.E."/>
            <person name="Medrano J.F."/>
            <person name="Van Eenennaam A.L."/>
        </authorList>
    </citation>
    <scope>NUCLEOTIDE SEQUENCE [LARGE SCALE GENOMIC DNA]</scope>
    <source>
        <strain evidence="7 8">BTF92-0548A/99-0131</strain>
    </source>
</reference>
<dbReference type="InterPro" id="IPR008271">
    <property type="entry name" value="Ser/Thr_kinase_AS"/>
</dbReference>
<evidence type="ECO:0000313" key="8">
    <source>
        <dbReference type="Proteomes" id="UP000185544"/>
    </source>
</evidence>
<dbReference type="Proteomes" id="UP000185544">
    <property type="component" value="Chromosome"/>
</dbReference>
<evidence type="ECO:0000256" key="4">
    <source>
        <dbReference type="ARBA" id="ARBA00022840"/>
    </source>
</evidence>
<dbReference type="AlphaFoldDB" id="A0A1L6MYP6"/>
<evidence type="ECO:0000259" key="6">
    <source>
        <dbReference type="PROSITE" id="PS50011"/>
    </source>
</evidence>
<dbReference type="SUPFAM" id="SSF56112">
    <property type="entry name" value="Protein kinase-like (PK-like)"/>
    <property type="match status" value="1"/>
</dbReference>
<dbReference type="InterPro" id="IPR042095">
    <property type="entry name" value="SUMF_sf"/>
</dbReference>
<evidence type="ECO:0000313" key="7">
    <source>
        <dbReference type="EMBL" id="APS00653.1"/>
    </source>
</evidence>
<sequence>MVLQLNPGTIFGGDYRIVKPLSQGGMGFIYIAEQLSTGVLRALKLMQPQCVESTTMRRRFEQEARIGARIQSDYVVSVLGAGVDEASGVPWLAMELLQGEDLNQCVIRSPLAAEEAPQVFQPLFHAVAAAHDIGVIHRDLKPENIFLAKSRRPTEKFTLKVLDFGIAKLVEEGRTQATGTVGTPLWMAPEQASASERITPATDVWALGLIVFYALTGKRYWIEANKPNSTLPMLLRELVIKPLELATVRAQELGCTQLPPAHFDEWFSQCVARNPAERFPNAREAYMALAPIIGDRSGVTFSDPPTEIMKNDQYDIPQVITASRNRTLHLMDPLSSSDTELIPSFASSPHSDIRPNHPSLSNTTHSFSHSLSQLPPAAKKTEVGKTVYPSPSSTPVSHRSQKFSSTLAPSSRRLSPGRTLGLSLGSAILLLGIGWFFLFKKEAGPLSTTSPPILTPSVLNEEKNKEKAHLRYLADEETTAHLFEGTTFLMGSSKWDPLEAPPHHVTLQAFLLDISPVSVRNYNRCVAAGACSPAGQQKLCNASTENHENHPVNCVTWTQAQTYCEWIGRRLPIEEEWEYAAAGPNQATLPWRTSEIKGHVCSFMCAPDIPTCPLGAHPSGKTPEGIEDMLGNVLQWTASTFCPYDMLNCNSSLRTIRGTGGCPSDPNGWRNTIRRGKAPEHNDYTTGFRCAKTF</sequence>
<dbReference type="CDD" id="cd14014">
    <property type="entry name" value="STKc_PknB_like"/>
    <property type="match status" value="1"/>
</dbReference>
<dbReference type="PROSITE" id="PS00108">
    <property type="entry name" value="PROTEIN_KINASE_ST"/>
    <property type="match status" value="1"/>
</dbReference>
<organism evidence="7 8">
    <name type="scientific">Pajaroellobacter abortibovis</name>
    <dbReference type="NCBI Taxonomy" id="1882918"/>
    <lineage>
        <taxon>Bacteria</taxon>
        <taxon>Pseudomonadati</taxon>
        <taxon>Myxococcota</taxon>
        <taxon>Polyangia</taxon>
        <taxon>Polyangiales</taxon>
        <taxon>Polyangiaceae</taxon>
    </lineage>
</organism>
<dbReference type="PANTHER" id="PTHR43289">
    <property type="entry name" value="MITOGEN-ACTIVATED PROTEIN KINASE KINASE KINASE 20-RELATED"/>
    <property type="match status" value="1"/>
</dbReference>
<feature type="compositionally biased region" description="Low complexity" evidence="5">
    <location>
        <begin position="386"/>
        <end position="397"/>
    </location>
</feature>
<dbReference type="RefSeq" id="WP_075277323.1">
    <property type="nucleotide sequence ID" value="NZ_CP016908.1"/>
</dbReference>